<dbReference type="RefSeq" id="WP_133583375.1">
    <property type="nucleotide sequence ID" value="NZ_SNYV01000011.1"/>
</dbReference>
<keyword evidence="2" id="KW-0472">Membrane</keyword>
<feature type="region of interest" description="Disordered" evidence="1">
    <location>
        <begin position="38"/>
        <end position="117"/>
    </location>
</feature>
<keyword evidence="2" id="KW-1133">Transmembrane helix</keyword>
<feature type="compositionally biased region" description="Low complexity" evidence="1">
    <location>
        <begin position="92"/>
        <end position="104"/>
    </location>
</feature>
<organism evidence="3 4">
    <name type="scientific">Sphingobacterium yanglingense</name>
    <dbReference type="NCBI Taxonomy" id="1437280"/>
    <lineage>
        <taxon>Bacteria</taxon>
        <taxon>Pseudomonadati</taxon>
        <taxon>Bacteroidota</taxon>
        <taxon>Sphingobacteriia</taxon>
        <taxon>Sphingobacteriales</taxon>
        <taxon>Sphingobacteriaceae</taxon>
        <taxon>Sphingobacterium</taxon>
    </lineage>
</organism>
<sequence>MKRIILSLIICTLINSCGLFKRTEKKVDRVKVAAVVEKSSESKTGGIESTNTQTQSKSTEQSKERQEHDINSDTKLEADEINIDSQGNISAKGGAKLTNKTNTKGKNEKDITKQDSTGTTIQADKISFEESNDWYKEQFKSDDTKKETVSSPSGKGIIFGAVSVLIIVFGVLWWFGVKRKK</sequence>
<feature type="compositionally biased region" description="Polar residues" evidence="1">
    <location>
        <begin position="47"/>
        <end position="59"/>
    </location>
</feature>
<name>A0A4R6WSC0_9SPHI</name>
<protein>
    <submittedName>
        <fullName evidence="3">Uncharacterized protein</fullName>
    </submittedName>
</protein>
<dbReference type="AlphaFoldDB" id="A0A4R6WSC0"/>
<dbReference type="Proteomes" id="UP000295292">
    <property type="component" value="Unassembled WGS sequence"/>
</dbReference>
<feature type="compositionally biased region" description="Basic and acidic residues" evidence="1">
    <location>
        <begin position="60"/>
        <end position="78"/>
    </location>
</feature>
<dbReference type="EMBL" id="SNYV01000011">
    <property type="protein sequence ID" value="TDQ79596.1"/>
    <property type="molecule type" value="Genomic_DNA"/>
</dbReference>
<comment type="caution">
    <text evidence="3">The sequence shown here is derived from an EMBL/GenBank/DDBJ whole genome shotgun (WGS) entry which is preliminary data.</text>
</comment>
<gene>
    <name evidence="3" type="ORF">CLV99_1041</name>
</gene>
<evidence type="ECO:0000256" key="1">
    <source>
        <dbReference type="SAM" id="MobiDB-lite"/>
    </source>
</evidence>
<dbReference type="OrthoDB" id="716812at2"/>
<feature type="transmembrane region" description="Helical" evidence="2">
    <location>
        <begin position="156"/>
        <end position="175"/>
    </location>
</feature>
<evidence type="ECO:0000313" key="3">
    <source>
        <dbReference type="EMBL" id="TDQ79596.1"/>
    </source>
</evidence>
<proteinExistence type="predicted"/>
<evidence type="ECO:0000313" key="4">
    <source>
        <dbReference type="Proteomes" id="UP000295292"/>
    </source>
</evidence>
<accession>A0A4R6WSC0</accession>
<keyword evidence="4" id="KW-1185">Reference proteome</keyword>
<reference evidence="3 4" key="1">
    <citation type="submission" date="2019-03" db="EMBL/GenBank/DDBJ databases">
        <title>Genomic Encyclopedia of Archaeal and Bacterial Type Strains, Phase II (KMG-II): from individual species to whole genera.</title>
        <authorList>
            <person name="Goeker M."/>
        </authorList>
    </citation>
    <scope>NUCLEOTIDE SEQUENCE [LARGE SCALE GENOMIC DNA]</scope>
    <source>
        <strain evidence="3 4">DSM 28353</strain>
    </source>
</reference>
<keyword evidence="2" id="KW-0812">Transmembrane</keyword>
<evidence type="ECO:0000256" key="2">
    <source>
        <dbReference type="SAM" id="Phobius"/>
    </source>
</evidence>